<keyword evidence="2 7" id="KW-0812">Transmembrane</keyword>
<keyword evidence="5 7" id="KW-1133">Transmembrane helix</keyword>
<feature type="transmembrane region" description="Helical" evidence="7">
    <location>
        <begin position="12"/>
        <end position="28"/>
    </location>
</feature>
<evidence type="ECO:0000256" key="7">
    <source>
        <dbReference type="SAM" id="Phobius"/>
    </source>
</evidence>
<dbReference type="Gene3D" id="1.20.1560.10">
    <property type="entry name" value="ABC transporter type 1, transmembrane domain"/>
    <property type="match status" value="1"/>
</dbReference>
<comment type="caution">
    <text evidence="10">The sequence shown here is derived from an EMBL/GenBank/DDBJ whole genome shotgun (WGS) entry which is preliminary data.</text>
</comment>
<feature type="domain" description="ABC transporter" evidence="8">
    <location>
        <begin position="338"/>
        <end position="575"/>
    </location>
</feature>
<dbReference type="Gene3D" id="3.40.50.300">
    <property type="entry name" value="P-loop containing nucleotide triphosphate hydrolases"/>
    <property type="match status" value="1"/>
</dbReference>
<gene>
    <name evidence="10" type="ORF">GCM10023352_10860</name>
</gene>
<evidence type="ECO:0000313" key="11">
    <source>
        <dbReference type="Proteomes" id="UP001500187"/>
    </source>
</evidence>
<evidence type="ECO:0000259" key="9">
    <source>
        <dbReference type="PROSITE" id="PS50929"/>
    </source>
</evidence>
<keyword evidence="6 7" id="KW-0472">Membrane</keyword>
<keyword evidence="3" id="KW-0547">Nucleotide-binding</keyword>
<evidence type="ECO:0000313" key="10">
    <source>
        <dbReference type="EMBL" id="GAA4793912.1"/>
    </source>
</evidence>
<dbReference type="InterPro" id="IPR039421">
    <property type="entry name" value="Type_1_exporter"/>
</dbReference>
<dbReference type="GO" id="GO:0005524">
    <property type="term" value="F:ATP binding"/>
    <property type="evidence" value="ECO:0007669"/>
    <property type="project" value="UniProtKB-KW"/>
</dbReference>
<evidence type="ECO:0000256" key="1">
    <source>
        <dbReference type="ARBA" id="ARBA00004651"/>
    </source>
</evidence>
<dbReference type="PROSITE" id="PS50929">
    <property type="entry name" value="ABC_TM1F"/>
    <property type="match status" value="1"/>
</dbReference>
<dbReference type="InterPro" id="IPR003439">
    <property type="entry name" value="ABC_transporter-like_ATP-bd"/>
</dbReference>
<feature type="transmembrane region" description="Helical" evidence="7">
    <location>
        <begin position="237"/>
        <end position="263"/>
    </location>
</feature>
<dbReference type="InterPro" id="IPR003593">
    <property type="entry name" value="AAA+_ATPase"/>
</dbReference>
<name>A0ABP9BGP9_9MICC</name>
<evidence type="ECO:0000259" key="8">
    <source>
        <dbReference type="PROSITE" id="PS50893"/>
    </source>
</evidence>
<protein>
    <submittedName>
        <fullName evidence="10">ABC transporter ATP-binding protein</fullName>
    </submittedName>
</protein>
<dbReference type="InterPro" id="IPR027417">
    <property type="entry name" value="P-loop_NTPase"/>
</dbReference>
<dbReference type="InterPro" id="IPR011527">
    <property type="entry name" value="ABC1_TM_dom"/>
</dbReference>
<proteinExistence type="predicted"/>
<evidence type="ECO:0000256" key="2">
    <source>
        <dbReference type="ARBA" id="ARBA00022692"/>
    </source>
</evidence>
<evidence type="ECO:0000256" key="4">
    <source>
        <dbReference type="ARBA" id="ARBA00022840"/>
    </source>
</evidence>
<dbReference type="PANTHER" id="PTHR43394">
    <property type="entry name" value="ATP-DEPENDENT PERMEASE MDL1, MITOCHONDRIAL"/>
    <property type="match status" value="1"/>
</dbReference>
<keyword evidence="11" id="KW-1185">Reference proteome</keyword>
<dbReference type="SUPFAM" id="SSF52540">
    <property type="entry name" value="P-loop containing nucleoside triphosphate hydrolases"/>
    <property type="match status" value="1"/>
</dbReference>
<evidence type="ECO:0000256" key="5">
    <source>
        <dbReference type="ARBA" id="ARBA00022989"/>
    </source>
</evidence>
<dbReference type="PROSITE" id="PS00211">
    <property type="entry name" value="ABC_TRANSPORTER_1"/>
    <property type="match status" value="1"/>
</dbReference>
<dbReference type="PANTHER" id="PTHR43394:SF1">
    <property type="entry name" value="ATP-BINDING CASSETTE SUB-FAMILY B MEMBER 10, MITOCHONDRIAL"/>
    <property type="match status" value="1"/>
</dbReference>
<evidence type="ECO:0000256" key="6">
    <source>
        <dbReference type="ARBA" id="ARBA00023136"/>
    </source>
</evidence>
<dbReference type="InterPro" id="IPR017871">
    <property type="entry name" value="ABC_transporter-like_CS"/>
</dbReference>
<dbReference type="RefSeq" id="WP_345445394.1">
    <property type="nucleotide sequence ID" value="NZ_BAABKP010000001.1"/>
</dbReference>
<feature type="transmembrane region" description="Helical" evidence="7">
    <location>
        <begin position="58"/>
        <end position="81"/>
    </location>
</feature>
<dbReference type="PROSITE" id="PS50893">
    <property type="entry name" value="ABC_TRANSPORTER_2"/>
    <property type="match status" value="1"/>
</dbReference>
<dbReference type="EMBL" id="BAABKP010000001">
    <property type="protein sequence ID" value="GAA4793912.1"/>
    <property type="molecule type" value="Genomic_DNA"/>
</dbReference>
<comment type="subcellular location">
    <subcellularLocation>
        <location evidence="1">Cell membrane</location>
        <topology evidence="1">Multi-pass membrane protein</topology>
    </subcellularLocation>
</comment>
<organism evidence="10 11">
    <name type="scientific">Rothia endophytica</name>
    <dbReference type="NCBI Taxonomy" id="1324766"/>
    <lineage>
        <taxon>Bacteria</taxon>
        <taxon>Bacillati</taxon>
        <taxon>Actinomycetota</taxon>
        <taxon>Actinomycetes</taxon>
        <taxon>Micrococcales</taxon>
        <taxon>Micrococcaceae</taxon>
        <taxon>Rothia</taxon>
    </lineage>
</organism>
<feature type="transmembrane region" description="Helical" evidence="7">
    <location>
        <begin position="126"/>
        <end position="144"/>
    </location>
</feature>
<reference evidence="11" key="1">
    <citation type="journal article" date="2019" name="Int. J. Syst. Evol. Microbiol.">
        <title>The Global Catalogue of Microorganisms (GCM) 10K type strain sequencing project: providing services to taxonomists for standard genome sequencing and annotation.</title>
        <authorList>
            <consortium name="The Broad Institute Genomics Platform"/>
            <consortium name="The Broad Institute Genome Sequencing Center for Infectious Disease"/>
            <person name="Wu L."/>
            <person name="Ma J."/>
        </authorList>
    </citation>
    <scope>NUCLEOTIDE SEQUENCE [LARGE SCALE GENOMIC DNA]</scope>
    <source>
        <strain evidence="11">JCM 18541</strain>
    </source>
</reference>
<dbReference type="CDD" id="cd18548">
    <property type="entry name" value="ABC_6TM_Tm287_like"/>
    <property type="match status" value="1"/>
</dbReference>
<feature type="transmembrane region" description="Helical" evidence="7">
    <location>
        <begin position="275"/>
        <end position="302"/>
    </location>
</feature>
<feature type="domain" description="ABC transmembrane type-1" evidence="9">
    <location>
        <begin position="16"/>
        <end position="305"/>
    </location>
</feature>
<feature type="transmembrane region" description="Helical" evidence="7">
    <location>
        <begin position="156"/>
        <end position="179"/>
    </location>
</feature>
<dbReference type="InterPro" id="IPR036640">
    <property type="entry name" value="ABC1_TM_sf"/>
</dbReference>
<evidence type="ECO:0000256" key="3">
    <source>
        <dbReference type="ARBA" id="ARBA00022741"/>
    </source>
</evidence>
<dbReference type="Proteomes" id="UP001500187">
    <property type="component" value="Unassembled WGS sequence"/>
</dbReference>
<accession>A0ABP9BGP9</accession>
<dbReference type="Pfam" id="PF00005">
    <property type="entry name" value="ABC_tran"/>
    <property type="match status" value="1"/>
</dbReference>
<dbReference type="Pfam" id="PF00664">
    <property type="entry name" value="ABC_membrane"/>
    <property type="match status" value="1"/>
</dbReference>
<dbReference type="SUPFAM" id="SSF90123">
    <property type="entry name" value="ABC transporter transmembrane region"/>
    <property type="match status" value="1"/>
</dbReference>
<sequence>MKFHHFIHRREWTLALLAVLMIVAQVYLDLRVPEYMEHITVTISTPGSQLADVMEHGWLMLAAAAGSMVAAIITGFCTALFGTTVARRMRAGVFDKTFDMSSAEVNSIGTDSLITRSTNDVTQVQMFIVMGLQMSVKAPIMAVWASSKIASESVTWTIPTAVAVGLTLLVLGIAMALAIPRMMRMQKITDGLNRVTREHLTGLRVIRAYLTQSFHRKRFEAVNMDLRNTTLFVNTTMAFIMPMLTAIMTGLSLSIYVLGAVLINDTPDVNQRITLFGQMVVFSTYALLVVTSFMMMTVVFIMGPRALVAWRRIREVLRTEPSITSGSVTSGSATAGTVEFRNVSFRYPSADGDALHELSFMASPGETVALIGSTGSGKSSVVNLIPRFYDVREGAVLVDGVDVREWNLEELRNRIAYVPQKNTLFSGSIASNIALGENGRAMSAQDVVSAATAASVAEFVGGKEDGYASVVAQNGKNFSGGQKQRISMARALARGGEILIFDDSFSALDYKTERDIRQALKTAAAGATVLVVAQRIGTVRDADRILVLDKGRIVGNGTHETLMATNEVYQDIARSQLSDEELAS</sequence>
<keyword evidence="4 10" id="KW-0067">ATP-binding</keyword>
<dbReference type="SMART" id="SM00382">
    <property type="entry name" value="AAA"/>
    <property type="match status" value="1"/>
</dbReference>